<evidence type="ECO:0000259" key="6">
    <source>
        <dbReference type="SMART" id="SM00859"/>
    </source>
</evidence>
<dbReference type="PANTHER" id="PTHR32338">
    <property type="entry name" value="N-ACETYL-GAMMA-GLUTAMYL-PHOSPHATE REDUCTASE, CHLOROPLASTIC-RELATED-RELATED"/>
    <property type="match status" value="1"/>
</dbReference>
<dbReference type="Proteomes" id="UP000182744">
    <property type="component" value="Unassembled WGS sequence"/>
</dbReference>
<keyword evidence="2 5" id="KW-0028">Amino-acid biosynthesis</keyword>
<dbReference type="SUPFAM" id="SSF51735">
    <property type="entry name" value="NAD(P)-binding Rossmann-fold domains"/>
    <property type="match status" value="1"/>
</dbReference>
<accession>A0A1G7BJ78</accession>
<keyword evidence="3 5" id="KW-0521">NADP</keyword>
<feature type="domain" description="Semialdehyde dehydrogenase NAD-binding" evidence="6">
    <location>
        <begin position="3"/>
        <end position="137"/>
    </location>
</feature>
<comment type="subcellular location">
    <subcellularLocation>
        <location evidence="5">Cytoplasm</location>
    </subcellularLocation>
</comment>
<dbReference type="GO" id="GO:0051287">
    <property type="term" value="F:NAD binding"/>
    <property type="evidence" value="ECO:0007669"/>
    <property type="project" value="InterPro"/>
</dbReference>
<dbReference type="SUPFAM" id="SSF55347">
    <property type="entry name" value="Glyceraldehyde-3-phosphate dehydrogenase-like, C-terminal domain"/>
    <property type="match status" value="1"/>
</dbReference>
<dbReference type="GO" id="GO:0006526">
    <property type="term" value="P:L-arginine biosynthetic process"/>
    <property type="evidence" value="ECO:0007669"/>
    <property type="project" value="UniProtKB-UniRule"/>
</dbReference>
<keyword evidence="4 5" id="KW-0560">Oxidoreductase</keyword>
<dbReference type="Pfam" id="PF01118">
    <property type="entry name" value="Semialdhyde_dh"/>
    <property type="match status" value="1"/>
</dbReference>
<keyword evidence="5" id="KW-0963">Cytoplasm</keyword>
<dbReference type="GO" id="GO:0070401">
    <property type="term" value="F:NADP+ binding"/>
    <property type="evidence" value="ECO:0007669"/>
    <property type="project" value="InterPro"/>
</dbReference>
<dbReference type="InterPro" id="IPR000706">
    <property type="entry name" value="AGPR_type-1"/>
</dbReference>
<keyword evidence="9" id="KW-1185">Reference proteome</keyword>
<dbReference type="AlphaFoldDB" id="A0A1G7BJ78"/>
<dbReference type="RefSeq" id="WP_074661788.1">
    <property type="nucleotide sequence ID" value="NZ_FNAU01000005.1"/>
</dbReference>
<feature type="active site" evidence="5">
    <location>
        <position position="212"/>
    </location>
</feature>
<evidence type="ECO:0000256" key="1">
    <source>
        <dbReference type="ARBA" id="ARBA00022571"/>
    </source>
</evidence>
<reference evidence="9" key="1">
    <citation type="submission" date="2016-10" db="EMBL/GenBank/DDBJ databases">
        <authorList>
            <person name="Varghese N."/>
        </authorList>
    </citation>
    <scope>NUCLEOTIDE SEQUENCE [LARGE SCALE GENOMIC DNA]</scope>
    <source>
        <strain evidence="9">DSM 20639</strain>
    </source>
</reference>
<proteinExistence type="inferred from homology"/>
<dbReference type="GO" id="GO:0003942">
    <property type="term" value="F:N-acetyl-gamma-glutamyl-phosphate reductase activity"/>
    <property type="evidence" value="ECO:0007669"/>
    <property type="project" value="UniProtKB-UniRule"/>
</dbReference>
<evidence type="ECO:0000313" key="8">
    <source>
        <dbReference type="EMBL" id="SDE26770.1"/>
    </source>
</evidence>
<dbReference type="GO" id="GO:0005737">
    <property type="term" value="C:cytoplasm"/>
    <property type="evidence" value="ECO:0007669"/>
    <property type="project" value="UniProtKB-SubCell"/>
</dbReference>
<comment type="function">
    <text evidence="5">Catalyzes the NADPH-dependent reduction of N-acetyl-5-glutamyl phosphate to yield N-acetyl-L-glutamate 5-semialdehyde.</text>
</comment>
<dbReference type="EMBL" id="FNAU01000005">
    <property type="protein sequence ID" value="SDE26770.1"/>
    <property type="molecule type" value="Genomic_DNA"/>
</dbReference>
<dbReference type="Pfam" id="PF22698">
    <property type="entry name" value="Semialdhyde_dhC_1"/>
    <property type="match status" value="1"/>
</dbReference>
<evidence type="ECO:0000313" key="9">
    <source>
        <dbReference type="Proteomes" id="UP000182744"/>
    </source>
</evidence>
<dbReference type="EMBL" id="JAWNFU010000004">
    <property type="protein sequence ID" value="MDY5153727.1"/>
    <property type="molecule type" value="Genomic_DNA"/>
</dbReference>
<reference evidence="8" key="2">
    <citation type="submission" date="2016-10" db="EMBL/GenBank/DDBJ databases">
        <authorList>
            <person name="de Groot N.N."/>
        </authorList>
    </citation>
    <scope>NUCLEOTIDE SEQUENCE [LARGE SCALE GENOMIC DNA]</scope>
    <source>
        <strain evidence="8">DSM 20639</strain>
    </source>
</reference>
<comment type="pathway">
    <text evidence="5">Amino-acid biosynthesis; L-arginine biosynthesis; N(2)-acetyl-L-ornithine from L-glutamate: step 3/4.</text>
</comment>
<dbReference type="InterPro" id="IPR050085">
    <property type="entry name" value="AGPR"/>
</dbReference>
<dbReference type="InterPro" id="IPR036291">
    <property type="entry name" value="NAD(P)-bd_dom_sf"/>
</dbReference>
<keyword evidence="1 5" id="KW-0055">Arginine biosynthesis</keyword>
<dbReference type="Gene3D" id="3.40.50.720">
    <property type="entry name" value="NAD(P)-binding Rossmann-like Domain"/>
    <property type="match status" value="2"/>
</dbReference>
<dbReference type="EC" id="1.2.1.38" evidence="5"/>
<dbReference type="InterPro" id="IPR000534">
    <property type="entry name" value="Semialdehyde_DH_NAD-bd"/>
</dbReference>
<comment type="similarity">
    <text evidence="5">Belongs to the NAGSA dehydrogenase family. Type 1 subfamily.</text>
</comment>
<comment type="catalytic activity">
    <reaction evidence="5">
        <text>N-acetyl-L-glutamate 5-semialdehyde + phosphate + NADP(+) = N-acetyl-L-glutamyl 5-phosphate + NADPH + H(+)</text>
        <dbReference type="Rhea" id="RHEA:21588"/>
        <dbReference type="ChEBI" id="CHEBI:15378"/>
        <dbReference type="ChEBI" id="CHEBI:29123"/>
        <dbReference type="ChEBI" id="CHEBI:43474"/>
        <dbReference type="ChEBI" id="CHEBI:57783"/>
        <dbReference type="ChEBI" id="CHEBI:57936"/>
        <dbReference type="ChEBI" id="CHEBI:58349"/>
        <dbReference type="EC" id="1.2.1.38"/>
    </reaction>
</comment>
<reference evidence="7" key="3">
    <citation type="submission" date="2023-10" db="EMBL/GenBank/DDBJ databases">
        <title>Whole Genome based description of the genera Actinobaculum and Actinotignum reveals a complex phylogenetic relationship within the species included in the genus Actinotignum.</title>
        <authorList>
            <person name="Jensen C.S."/>
            <person name="Dargis R."/>
            <person name="Kemp M."/>
            <person name="Christensen J.J."/>
        </authorList>
    </citation>
    <scope>NUCLEOTIDE SEQUENCE</scope>
    <source>
        <strain evidence="7">Actinobaculum_suis_CCUG19206T</strain>
    </source>
</reference>
<evidence type="ECO:0000256" key="3">
    <source>
        <dbReference type="ARBA" id="ARBA00022857"/>
    </source>
</evidence>
<organism evidence="8 9">
    <name type="scientific">Actinobaculum suis</name>
    <dbReference type="NCBI Taxonomy" id="1657"/>
    <lineage>
        <taxon>Bacteria</taxon>
        <taxon>Bacillati</taxon>
        <taxon>Actinomycetota</taxon>
        <taxon>Actinomycetes</taxon>
        <taxon>Actinomycetales</taxon>
        <taxon>Actinomycetaceae</taxon>
        <taxon>Actinobaculum</taxon>
    </lineage>
</organism>
<evidence type="ECO:0000256" key="4">
    <source>
        <dbReference type="ARBA" id="ARBA00023002"/>
    </source>
</evidence>
<dbReference type="Proteomes" id="UP001273799">
    <property type="component" value="Unassembled WGS sequence"/>
</dbReference>
<dbReference type="PANTHER" id="PTHR32338:SF10">
    <property type="entry name" value="N-ACETYL-GAMMA-GLUTAMYL-PHOSPHATE REDUCTASE, CHLOROPLASTIC-RELATED"/>
    <property type="match status" value="1"/>
</dbReference>
<dbReference type="InterPro" id="IPR058924">
    <property type="entry name" value="AGPR_dimerisation_dom"/>
</dbReference>
<evidence type="ECO:0000256" key="5">
    <source>
        <dbReference type="HAMAP-Rule" id="MF_00150"/>
    </source>
</evidence>
<dbReference type="Gene3D" id="3.30.360.10">
    <property type="entry name" value="Dihydrodipicolinate Reductase, domain 2"/>
    <property type="match status" value="1"/>
</dbReference>
<evidence type="ECO:0000313" key="7">
    <source>
        <dbReference type="EMBL" id="MDY5153727.1"/>
    </source>
</evidence>
<evidence type="ECO:0000256" key="2">
    <source>
        <dbReference type="ARBA" id="ARBA00022605"/>
    </source>
</evidence>
<gene>
    <name evidence="5" type="primary">argC</name>
    <name evidence="7" type="ORF">R6G71_06685</name>
    <name evidence="8" type="ORF">SAMN05421878_10512</name>
</gene>
<dbReference type="SMART" id="SM00859">
    <property type="entry name" value="Semialdhyde_dh"/>
    <property type="match status" value="1"/>
</dbReference>
<protein>
    <recommendedName>
        <fullName evidence="5">N-acetyl-gamma-glutamyl-phosphate reductase</fullName>
        <shortName evidence="5">AGPR</shortName>
        <ecNumber evidence="5">1.2.1.38</ecNumber>
    </recommendedName>
    <alternativeName>
        <fullName evidence="5">N-acetyl-glutamate semialdehyde dehydrogenase</fullName>
        <shortName evidence="5">NAGSA dehydrogenase</shortName>
    </alternativeName>
</protein>
<dbReference type="UniPathway" id="UPA00068">
    <property type="reaction ID" value="UER00108"/>
</dbReference>
<sequence length="409" mass="42303">MFTVNLAGATGYAGGEFLRLIACHPQFTPGVLSAGSSRGSLRKYHPHLRSYAKYDVVETSAARLAEGDVVVLALPHGASGQLAQEIAEINPDAILVDLGADHRLESEQAWNAFYGGTYRSAWTYGMPELLRRDKSDELPNAEALPTGGPLSAKEEGTFPGGVVFPSRGEDAFSTNSGGEAASATGSATAVIAAARAQRAALATTRRIAGPGCNASAMIFAIQPALAAGLVSGEDMVATLAVGYSGAGKNPAPHLLAAEALESASAYNIAGRHRHIPEIQEKLGYVAAPKTTFSLSMTPILVPMARGILACVSLPVRPGTTGEHVRDAYQAAYAGEPFVQWSEDLPTTAAVYGSNTALVHAELDRSGERMTVICALDNLVKGTAGAAIQSLNLALGLPETLGLPGNGVTP</sequence>
<name>A0A1G7BJ78_9ACTO</name>
<dbReference type="HAMAP" id="MF_00150">
    <property type="entry name" value="ArgC_type1"/>
    <property type="match status" value="1"/>
</dbReference>